<proteinExistence type="predicted"/>
<organism evidence="2 3">
    <name type="scientific">Ligilactobacillus saerimneri</name>
    <dbReference type="NCBI Taxonomy" id="228229"/>
    <lineage>
        <taxon>Bacteria</taxon>
        <taxon>Bacillati</taxon>
        <taxon>Bacillota</taxon>
        <taxon>Bacilli</taxon>
        <taxon>Lactobacillales</taxon>
        <taxon>Lactobacillaceae</taxon>
        <taxon>Ligilactobacillus</taxon>
    </lineage>
</organism>
<sequence>MMKNKHKHKLVWIGMFILVVGGLAGAANYLVDYGFGRGEPATTMAKKKARRLTADQRWLRQVHKETWHQQAVGKAVPLVATYVPAVHKTNKTVIVAHGYHENASRMASYIRMFHEAGYNVLAPDDRGSGRSGGHYVTFGWLDRLDYVKWCHRIVRHQGTKARIALFGVSMGAATVMMTSGEKLPAQVKAVVADCGYASVHDELATQLKDQFHVPQEPLLTLARGVARIKVGFDFNDASVTKQLHKNHLPIFIIHGENDYFVPTKMGYENYAAANAPKQLWIVKNAGHAMAYYEQPQEYRKRVLTFLEKWV</sequence>
<dbReference type="KEGG" id="lsw:GTO87_05520"/>
<evidence type="ECO:0000313" key="3">
    <source>
        <dbReference type="Proteomes" id="UP000510886"/>
    </source>
</evidence>
<dbReference type="RefSeq" id="WP_180848410.1">
    <property type="nucleotide sequence ID" value="NZ_CP047418.1"/>
</dbReference>
<reference evidence="2 3" key="1">
    <citation type="submission" date="2020-01" db="EMBL/GenBank/DDBJ databases">
        <title>Complete and circular genome sequences of six lactobacillus isolates from horses.</title>
        <authorList>
            <person name="Hassan H.M."/>
        </authorList>
    </citation>
    <scope>NUCLEOTIDE SEQUENCE [LARGE SCALE GENOMIC DNA]</scope>
    <source>
        <strain evidence="2 3">1A</strain>
    </source>
</reference>
<dbReference type="AlphaFoldDB" id="A0A7H9ELG9"/>
<dbReference type="PANTHER" id="PTHR43358:SF4">
    <property type="entry name" value="ALPHA_BETA HYDROLASE FOLD-1 DOMAIN-CONTAINING PROTEIN"/>
    <property type="match status" value="1"/>
</dbReference>
<dbReference type="Pfam" id="PF12146">
    <property type="entry name" value="Hydrolase_4"/>
    <property type="match status" value="1"/>
</dbReference>
<dbReference type="PANTHER" id="PTHR43358">
    <property type="entry name" value="ALPHA/BETA-HYDROLASE"/>
    <property type="match status" value="1"/>
</dbReference>
<dbReference type="InterPro" id="IPR029058">
    <property type="entry name" value="AB_hydrolase_fold"/>
</dbReference>
<dbReference type="InterPro" id="IPR022742">
    <property type="entry name" value="Hydrolase_4"/>
</dbReference>
<name>A0A7H9ELG9_9LACO</name>
<dbReference type="EMBL" id="CP047418">
    <property type="protein sequence ID" value="QLL78107.1"/>
    <property type="molecule type" value="Genomic_DNA"/>
</dbReference>
<dbReference type="SUPFAM" id="SSF53474">
    <property type="entry name" value="alpha/beta-Hydrolases"/>
    <property type="match status" value="1"/>
</dbReference>
<accession>A0A7H9ELG9</accession>
<gene>
    <name evidence="2" type="ORF">GTO87_05520</name>
</gene>
<dbReference type="InterPro" id="IPR052920">
    <property type="entry name" value="DNA-binding_regulatory"/>
</dbReference>
<feature type="domain" description="Serine aminopeptidase S33" evidence="1">
    <location>
        <begin position="88"/>
        <end position="206"/>
    </location>
</feature>
<dbReference type="Proteomes" id="UP000510886">
    <property type="component" value="Chromosome"/>
</dbReference>
<evidence type="ECO:0000313" key="2">
    <source>
        <dbReference type="EMBL" id="QLL78107.1"/>
    </source>
</evidence>
<dbReference type="Gene3D" id="3.40.50.1820">
    <property type="entry name" value="alpha/beta hydrolase"/>
    <property type="match status" value="1"/>
</dbReference>
<keyword evidence="2" id="KW-0378">Hydrolase</keyword>
<protein>
    <submittedName>
        <fullName evidence="2">Alpha/beta fold hydrolase</fullName>
    </submittedName>
</protein>
<evidence type="ECO:0000259" key="1">
    <source>
        <dbReference type="Pfam" id="PF12146"/>
    </source>
</evidence>
<dbReference type="GO" id="GO:0016787">
    <property type="term" value="F:hydrolase activity"/>
    <property type="evidence" value="ECO:0007669"/>
    <property type="project" value="UniProtKB-KW"/>
</dbReference>